<comment type="caution">
    <text evidence="1">The sequence shown here is derived from an EMBL/GenBank/DDBJ whole genome shotgun (WGS) entry which is preliminary data.</text>
</comment>
<proteinExistence type="predicted"/>
<dbReference type="EC" id="3.1.3.-" evidence="1"/>
<dbReference type="SUPFAM" id="SSF56784">
    <property type="entry name" value="HAD-like"/>
    <property type="match status" value="1"/>
</dbReference>
<keyword evidence="2" id="KW-1185">Reference proteome</keyword>
<dbReference type="InterPro" id="IPR023214">
    <property type="entry name" value="HAD_sf"/>
</dbReference>
<dbReference type="RefSeq" id="WP_168081682.1">
    <property type="nucleotide sequence ID" value="NZ_JAUDCK010000030.1"/>
</dbReference>
<sequence length="283" mass="32331">MGKFLFFDIDGTLVGKSKMVTEKTKLAIQNARQNGHRAFLCTGRAPTSIVGDIRNIEFDGAICSAGGFVIVDGEYIFENFMNQYILSEVMTLFINNHILFTLETKKALYQTPGVNEFFDQKHQKDCENNLELMRFFQLRRMGENRLPIKDFNILTTGVTKVCFIAPNKQSFYDCVPFLEEFFNIVTFSKEEDDFINGEIILKHCTKADGILKVVNHFHGQMKDTIGFGDSMNDYQMLQEVDTGVVYEGASDNLKALGKYFFTDPDADGIYKVMKEMHLIDENL</sequence>
<dbReference type="EMBL" id="JAUDCK010000030">
    <property type="protein sequence ID" value="MDM8196321.1"/>
    <property type="molecule type" value="Genomic_DNA"/>
</dbReference>
<dbReference type="Pfam" id="PF08282">
    <property type="entry name" value="Hydrolase_3"/>
    <property type="match status" value="1"/>
</dbReference>
<reference evidence="2" key="1">
    <citation type="submission" date="2023-06" db="EMBL/GenBank/DDBJ databases">
        <title>Identification and characterization of horizontal gene transfer across gut microbiota members of farm animals based on homology search.</title>
        <authorList>
            <person name="Zeman M."/>
            <person name="Kubasova T."/>
            <person name="Jahodarova E."/>
            <person name="Nykrynova M."/>
            <person name="Rychlik I."/>
        </authorList>
    </citation>
    <scope>NUCLEOTIDE SEQUENCE [LARGE SCALE GENOMIC DNA]</scope>
    <source>
        <strain evidence="2">ET341</strain>
    </source>
</reference>
<dbReference type="InterPro" id="IPR036412">
    <property type="entry name" value="HAD-like_sf"/>
</dbReference>
<protein>
    <submittedName>
        <fullName evidence="1">HAD family hydrolase</fullName>
        <ecNumber evidence="1">3.1.3.-</ecNumber>
    </submittedName>
</protein>
<organism evidence="1 2">
    <name type="scientific">Massilimicrobiota timonensis</name>
    <dbReference type="NCBI Taxonomy" id="1776392"/>
    <lineage>
        <taxon>Bacteria</taxon>
        <taxon>Bacillati</taxon>
        <taxon>Bacillota</taxon>
        <taxon>Erysipelotrichia</taxon>
        <taxon>Erysipelotrichales</taxon>
        <taxon>Erysipelotrichaceae</taxon>
        <taxon>Massilimicrobiota</taxon>
    </lineage>
</organism>
<dbReference type="Gene3D" id="3.30.1240.10">
    <property type="match status" value="1"/>
</dbReference>
<evidence type="ECO:0000313" key="1">
    <source>
        <dbReference type="EMBL" id="MDM8196321.1"/>
    </source>
</evidence>
<dbReference type="NCBIfam" id="TIGR00099">
    <property type="entry name" value="Cof-subfamily"/>
    <property type="match status" value="1"/>
</dbReference>
<dbReference type="PANTHER" id="PTHR10000:SF25">
    <property type="entry name" value="PHOSPHATASE YKRA-RELATED"/>
    <property type="match status" value="1"/>
</dbReference>
<dbReference type="InterPro" id="IPR000150">
    <property type="entry name" value="Cof"/>
</dbReference>
<dbReference type="PANTHER" id="PTHR10000">
    <property type="entry name" value="PHOSPHOSERINE PHOSPHATASE"/>
    <property type="match status" value="1"/>
</dbReference>
<name>A0ABT7UJK2_9FIRM</name>
<dbReference type="Proteomes" id="UP001529275">
    <property type="component" value="Unassembled WGS sequence"/>
</dbReference>
<evidence type="ECO:0000313" key="2">
    <source>
        <dbReference type="Proteomes" id="UP001529275"/>
    </source>
</evidence>
<dbReference type="GO" id="GO:0016787">
    <property type="term" value="F:hydrolase activity"/>
    <property type="evidence" value="ECO:0007669"/>
    <property type="project" value="UniProtKB-KW"/>
</dbReference>
<keyword evidence="1" id="KW-0378">Hydrolase</keyword>
<dbReference type="Gene3D" id="3.40.50.1000">
    <property type="entry name" value="HAD superfamily/HAD-like"/>
    <property type="match status" value="1"/>
</dbReference>
<accession>A0ABT7UJK2</accession>
<gene>
    <name evidence="1" type="ORF">QUV98_08340</name>
</gene>